<proteinExistence type="predicted"/>
<evidence type="ECO:0000256" key="1">
    <source>
        <dbReference type="SAM" id="Phobius"/>
    </source>
</evidence>
<feature type="transmembrane region" description="Helical" evidence="1">
    <location>
        <begin position="160"/>
        <end position="178"/>
    </location>
</feature>
<evidence type="ECO:0008006" key="4">
    <source>
        <dbReference type="Google" id="ProtNLM"/>
    </source>
</evidence>
<dbReference type="GO" id="GO:0016020">
    <property type="term" value="C:membrane"/>
    <property type="evidence" value="ECO:0007669"/>
    <property type="project" value="TreeGrafter"/>
</dbReference>
<dbReference type="InterPro" id="IPR049352">
    <property type="entry name" value="Rost"/>
</dbReference>
<feature type="transmembrane region" description="Helical" evidence="1">
    <location>
        <begin position="229"/>
        <end position="250"/>
    </location>
</feature>
<dbReference type="Proteomes" id="UP001154078">
    <property type="component" value="Chromosome 8"/>
</dbReference>
<evidence type="ECO:0000313" key="3">
    <source>
        <dbReference type="Proteomes" id="UP001154078"/>
    </source>
</evidence>
<keyword evidence="1" id="KW-1133">Transmembrane helix</keyword>
<keyword evidence="1" id="KW-0472">Membrane</keyword>
<evidence type="ECO:0000313" key="2">
    <source>
        <dbReference type="EMBL" id="CAH0562725.1"/>
    </source>
</evidence>
<feature type="transmembrane region" description="Helical" evidence="1">
    <location>
        <begin position="124"/>
        <end position="148"/>
    </location>
</feature>
<accession>A0A9P0BII7</accession>
<feature type="transmembrane region" description="Helical" evidence="1">
    <location>
        <begin position="83"/>
        <end position="104"/>
    </location>
</feature>
<dbReference type="PANTHER" id="PTHR12242">
    <property type="entry name" value="OS02G0130600 PROTEIN-RELATED"/>
    <property type="match status" value="1"/>
</dbReference>
<feature type="transmembrane region" description="Helical" evidence="1">
    <location>
        <begin position="42"/>
        <end position="63"/>
    </location>
</feature>
<keyword evidence="1" id="KW-0812">Transmembrane</keyword>
<reference evidence="2" key="1">
    <citation type="submission" date="2021-12" db="EMBL/GenBank/DDBJ databases">
        <authorList>
            <person name="King R."/>
        </authorList>
    </citation>
    <scope>NUCLEOTIDE SEQUENCE</scope>
</reference>
<dbReference type="PANTHER" id="PTHR12242:SF49">
    <property type="entry name" value="HEADBUTT, ISOFORM E"/>
    <property type="match status" value="1"/>
</dbReference>
<sequence length="290" mass="33315">MLGPSWRSKLSWQVFSLEHDDPKIFTVSQWQHDKSKPGIIYLIYRIVIALFLFVTWLLSVIDYKNSNLTAEFRAKYLIYLTNWGYTTCTLQALVCLVMVAGSVLSSKLKSHPTIEKKVLKLYKFYRLLNVIATPVAFAITSMYWSVIYDASTMTFDEMNFFVHGSNSIFMMIDLMVVAHPVIFMHFIYTSIFGITYATFTLIYYLCGGTSREGNVYIYTILNWDNPGTTVLTCLGVLVFLIALHCLTWALQKLRRISEKGEKSIVDDKTKETTKKKHQGYVNEGMANDVV</sequence>
<keyword evidence="3" id="KW-1185">Reference proteome</keyword>
<gene>
    <name evidence="2" type="ORF">MELIAE_LOCUS11751</name>
</gene>
<dbReference type="OrthoDB" id="419711at2759"/>
<name>A0A9P0BII7_BRAAE</name>
<feature type="transmembrane region" description="Helical" evidence="1">
    <location>
        <begin position="185"/>
        <end position="205"/>
    </location>
</feature>
<dbReference type="Pfam" id="PF21534">
    <property type="entry name" value="Rost"/>
    <property type="match status" value="1"/>
</dbReference>
<protein>
    <recommendedName>
        <fullName evidence="4">Protein rolling stone</fullName>
    </recommendedName>
</protein>
<organism evidence="2 3">
    <name type="scientific">Brassicogethes aeneus</name>
    <name type="common">Rape pollen beetle</name>
    <name type="synonym">Meligethes aeneus</name>
    <dbReference type="NCBI Taxonomy" id="1431903"/>
    <lineage>
        <taxon>Eukaryota</taxon>
        <taxon>Metazoa</taxon>
        <taxon>Ecdysozoa</taxon>
        <taxon>Arthropoda</taxon>
        <taxon>Hexapoda</taxon>
        <taxon>Insecta</taxon>
        <taxon>Pterygota</taxon>
        <taxon>Neoptera</taxon>
        <taxon>Endopterygota</taxon>
        <taxon>Coleoptera</taxon>
        <taxon>Polyphaga</taxon>
        <taxon>Cucujiformia</taxon>
        <taxon>Nitidulidae</taxon>
        <taxon>Meligethinae</taxon>
        <taxon>Brassicogethes</taxon>
    </lineage>
</organism>
<dbReference type="AlphaFoldDB" id="A0A9P0BII7"/>
<dbReference type="EMBL" id="OV121139">
    <property type="protein sequence ID" value="CAH0562725.1"/>
    <property type="molecule type" value="Genomic_DNA"/>
</dbReference>